<dbReference type="InterPro" id="IPR001466">
    <property type="entry name" value="Beta-lactam-related"/>
</dbReference>
<dbReference type="AlphaFoldDB" id="A0A7C8DCC4"/>
<dbReference type="GO" id="GO:0016787">
    <property type="term" value="F:hydrolase activity"/>
    <property type="evidence" value="ECO:0007669"/>
    <property type="project" value="UniProtKB-KW"/>
</dbReference>
<keyword evidence="1" id="KW-0472">Membrane</keyword>
<feature type="domain" description="Beta-lactamase-related" evidence="2">
    <location>
        <begin position="74"/>
        <end position="344"/>
    </location>
</feature>
<accession>A0A7C8DCC4</accession>
<keyword evidence="1" id="KW-1133">Transmembrane helix</keyword>
<dbReference type="Gene3D" id="3.40.710.10">
    <property type="entry name" value="DD-peptidase/beta-lactamase superfamily"/>
    <property type="match status" value="1"/>
</dbReference>
<evidence type="ECO:0000256" key="1">
    <source>
        <dbReference type="SAM" id="Phobius"/>
    </source>
</evidence>
<evidence type="ECO:0000259" key="2">
    <source>
        <dbReference type="Pfam" id="PF00144"/>
    </source>
</evidence>
<evidence type="ECO:0000313" key="3">
    <source>
        <dbReference type="EMBL" id="HIG62923.1"/>
    </source>
</evidence>
<feature type="transmembrane region" description="Helical" evidence="1">
    <location>
        <begin position="6"/>
        <end position="24"/>
    </location>
</feature>
<feature type="transmembrane region" description="Helical" evidence="1">
    <location>
        <begin position="381"/>
        <end position="401"/>
    </location>
</feature>
<gene>
    <name evidence="3" type="ORF">EYQ16_00110</name>
</gene>
<feature type="transmembrane region" description="Helical" evidence="1">
    <location>
        <begin position="494"/>
        <end position="514"/>
    </location>
</feature>
<comment type="caution">
    <text evidence="3">The sequence shown here is derived from an EMBL/GenBank/DDBJ whole genome shotgun (WGS) entry which is preliminary data.</text>
</comment>
<dbReference type="SUPFAM" id="SSF56601">
    <property type="entry name" value="beta-lactamase/transpeptidase-like"/>
    <property type="match status" value="1"/>
</dbReference>
<dbReference type="PANTHER" id="PTHR43283">
    <property type="entry name" value="BETA-LACTAMASE-RELATED"/>
    <property type="match status" value="1"/>
</dbReference>
<dbReference type="Proteomes" id="UP000589516">
    <property type="component" value="Unassembled WGS sequence"/>
</dbReference>
<dbReference type="Pfam" id="PF00144">
    <property type="entry name" value="Beta-lactamase"/>
    <property type="match status" value="1"/>
</dbReference>
<sequence>MQEINRHQTFVVLTVVLVLSMTVYSNSHFRDLFSYYEHAGEKSYDLDNDGWSVDLDSQFEMAEEFDLMLKNIDDYEYPANSVIVINQGTIVREIYYNDFSYSTQFNTYSVTKSFTSALVGIAIDQGIIGSVDDPVVSYFPNTIFDHDSPKKQSVTIRHVLTMTSGFDYGEDPTLAPPVEGSVAMHVLNSPVTREPGTTWVYDSQAPSILTRIIEIQANMSLIDFANEYLFDSLGIQEVSWGADDSGLAYGGFSLYLTSREMAKFGQLFLQEGMWNDEEIISKEWVRESTLDHMPDDVQFVYSVKPSGGYGYLWWTYDGFYTASGLHGQRIIVNPSSEYVVVFTSLDVTQEGADNLHRSLFEGNFAGWEEPMTDFYKRSAPYLVLLLLFFATINFAFLKYGINQKISSKGKDRDIVLTSLGLSAYAVFVGFLAILSIIFVVLDLFFAGSRGILFPKFQWLTWLMLIIFTGSVVVLDKEWLKYRHDTNLAGMLKFIVPKSIIFVILAVFLFFDVYLKMVTDFSA</sequence>
<keyword evidence="3" id="KW-0378">Hydrolase</keyword>
<protein>
    <submittedName>
        <fullName evidence="3">Class C beta-lactamase-related serine hydrolase</fullName>
    </submittedName>
</protein>
<dbReference type="InterPro" id="IPR050789">
    <property type="entry name" value="Diverse_Enzym_Activities"/>
</dbReference>
<feature type="transmembrane region" description="Helical" evidence="1">
    <location>
        <begin position="421"/>
        <end position="444"/>
    </location>
</feature>
<evidence type="ECO:0000313" key="4">
    <source>
        <dbReference type="Proteomes" id="UP000589516"/>
    </source>
</evidence>
<name>A0A7C8DCC4_9ARCH</name>
<feature type="transmembrane region" description="Helical" evidence="1">
    <location>
        <begin position="456"/>
        <end position="474"/>
    </location>
</feature>
<reference evidence="4" key="1">
    <citation type="journal article" date="2019" name="bioRxiv">
        <title>Genome diversification in globally distributed novel marine Proteobacteria is linked to environmental adaptation.</title>
        <authorList>
            <person name="Zhou Z."/>
            <person name="Tran P.Q."/>
            <person name="Kieft K."/>
            <person name="Anantharaman K."/>
        </authorList>
    </citation>
    <scope>NUCLEOTIDE SEQUENCE [LARGE SCALE GENOMIC DNA]</scope>
</reference>
<proteinExistence type="predicted"/>
<dbReference type="PANTHER" id="PTHR43283:SF7">
    <property type="entry name" value="BETA-LACTAMASE-RELATED DOMAIN-CONTAINING PROTEIN"/>
    <property type="match status" value="1"/>
</dbReference>
<keyword evidence="1" id="KW-0812">Transmembrane</keyword>
<dbReference type="InterPro" id="IPR012338">
    <property type="entry name" value="Beta-lactam/transpept-like"/>
</dbReference>
<dbReference type="EMBL" id="DUAV01000002">
    <property type="protein sequence ID" value="HIG62923.1"/>
    <property type="molecule type" value="Genomic_DNA"/>
</dbReference>
<organism evidence="3 4">
    <name type="scientific">Marine Group III euryarchaeote</name>
    <dbReference type="NCBI Taxonomy" id="2173149"/>
    <lineage>
        <taxon>Archaea</taxon>
        <taxon>Methanobacteriati</taxon>
        <taxon>Thermoplasmatota</taxon>
        <taxon>Thermoplasmata</taxon>
        <taxon>Candidatus Thermoprofundales</taxon>
    </lineage>
</organism>